<dbReference type="InterPro" id="IPR001915">
    <property type="entry name" value="Peptidase_M48"/>
</dbReference>
<evidence type="ECO:0000256" key="5">
    <source>
        <dbReference type="ARBA" id="ARBA00023049"/>
    </source>
</evidence>
<dbReference type="GO" id="GO:0046872">
    <property type="term" value="F:metal ion binding"/>
    <property type="evidence" value="ECO:0007669"/>
    <property type="project" value="UniProtKB-KW"/>
</dbReference>
<dbReference type="RefSeq" id="WP_121670896.1">
    <property type="nucleotide sequence ID" value="NZ_CP033019.1"/>
</dbReference>
<keyword evidence="7" id="KW-0812">Transmembrane</keyword>
<keyword evidence="4 6" id="KW-0862">Zinc</keyword>
<evidence type="ECO:0000256" key="4">
    <source>
        <dbReference type="ARBA" id="ARBA00022833"/>
    </source>
</evidence>
<keyword evidence="10" id="KW-1185">Reference proteome</keyword>
<comment type="similarity">
    <text evidence="6">Belongs to the peptidase M48 family.</text>
</comment>
<keyword evidence="5 6" id="KW-0482">Metalloprotease</keyword>
<sequence length="365" mass="39066">MTPFRALLSGPDGGPAGTAVSAHFFGSQLTIDAPGHDVDVAQLVVSVGGVDGPELFLNWLEEQGRQASLKPLTADDIAIVLKEAPAALQPQLQRLWGERQRNRRQVSGWLAGLTGAAVVATALLWWQGSNAIGVLAGWIPLSTEKQLGELALAQVRAQGGIVESGVAQQTVQDIGRTLTAGSRYPYRWLVKQDDTVNAFAMPGGIIVVHTGLLRQAGDPGELAGVLAHEVQHVEQRHSLRQMISSLGWGALVGLTIGDISAVAAMLAHQAGTLYFSRDMEEEADRLGLLALQRAQIRPDGMLRFFQRLDGKDQAKVPGWISSHPQTAARAQQIQSLIDATPCPACLPLTSRHWPAMKAALPPTEK</sequence>
<accession>A0A3G2EGI9</accession>
<dbReference type="PANTHER" id="PTHR22726:SF1">
    <property type="entry name" value="METALLOENDOPEPTIDASE OMA1, MITOCHONDRIAL"/>
    <property type="match status" value="1"/>
</dbReference>
<name>A0A3G2EGI9_9BURK</name>
<dbReference type="EMBL" id="CP033019">
    <property type="protein sequence ID" value="AYM79277.1"/>
    <property type="molecule type" value="Genomic_DNA"/>
</dbReference>
<evidence type="ECO:0000256" key="2">
    <source>
        <dbReference type="ARBA" id="ARBA00022723"/>
    </source>
</evidence>
<evidence type="ECO:0000256" key="6">
    <source>
        <dbReference type="RuleBase" id="RU003983"/>
    </source>
</evidence>
<keyword evidence="7" id="KW-0472">Membrane</keyword>
<dbReference type="GO" id="GO:0004222">
    <property type="term" value="F:metalloendopeptidase activity"/>
    <property type="evidence" value="ECO:0007669"/>
    <property type="project" value="InterPro"/>
</dbReference>
<evidence type="ECO:0000256" key="3">
    <source>
        <dbReference type="ARBA" id="ARBA00022801"/>
    </source>
</evidence>
<evidence type="ECO:0000313" key="9">
    <source>
        <dbReference type="EMBL" id="AYM79277.1"/>
    </source>
</evidence>
<dbReference type="GO" id="GO:0016020">
    <property type="term" value="C:membrane"/>
    <property type="evidence" value="ECO:0007669"/>
    <property type="project" value="TreeGrafter"/>
</dbReference>
<comment type="cofactor">
    <cofactor evidence="6">
        <name>Zn(2+)</name>
        <dbReference type="ChEBI" id="CHEBI:29105"/>
    </cofactor>
    <text evidence="6">Binds 1 zinc ion per subunit.</text>
</comment>
<evidence type="ECO:0000313" key="10">
    <source>
        <dbReference type="Proteomes" id="UP000279594"/>
    </source>
</evidence>
<dbReference type="GO" id="GO:0051603">
    <property type="term" value="P:proteolysis involved in protein catabolic process"/>
    <property type="evidence" value="ECO:0007669"/>
    <property type="project" value="TreeGrafter"/>
</dbReference>
<feature type="transmembrane region" description="Helical" evidence="7">
    <location>
        <begin position="106"/>
        <end position="126"/>
    </location>
</feature>
<dbReference type="CDD" id="cd07332">
    <property type="entry name" value="M48C_Oma1_like"/>
    <property type="match status" value="1"/>
</dbReference>
<evidence type="ECO:0000259" key="8">
    <source>
        <dbReference type="Pfam" id="PF01435"/>
    </source>
</evidence>
<dbReference type="Proteomes" id="UP000279594">
    <property type="component" value="Chromosome"/>
</dbReference>
<evidence type="ECO:0000256" key="1">
    <source>
        <dbReference type="ARBA" id="ARBA00022670"/>
    </source>
</evidence>
<dbReference type="AlphaFoldDB" id="A0A3G2EGI9"/>
<keyword evidence="7" id="KW-1133">Transmembrane helix</keyword>
<keyword evidence="2" id="KW-0479">Metal-binding</keyword>
<reference evidence="9 10" key="1">
    <citation type="submission" date="2018-10" db="EMBL/GenBank/DDBJ databases">
        <title>Effects of UV and annual dynamics of microbial communities in freshwater RAS systems.</title>
        <authorList>
            <person name="Bekkelund A.K."/>
            <person name="Hansen B.R."/>
            <person name="Stokken H."/>
            <person name="Eriksen B.F."/>
            <person name="Kashulin N.A."/>
        </authorList>
    </citation>
    <scope>NUCLEOTIDE SEQUENCE [LARGE SCALE GENOMIC DNA]</scope>
    <source>
        <strain evidence="9 10">BHSEK</strain>
    </source>
</reference>
<organism evidence="9 10">
    <name type="scientific">Janthinobacterium agaricidamnosum</name>
    <dbReference type="NCBI Taxonomy" id="55508"/>
    <lineage>
        <taxon>Bacteria</taxon>
        <taxon>Pseudomonadati</taxon>
        <taxon>Pseudomonadota</taxon>
        <taxon>Betaproteobacteria</taxon>
        <taxon>Burkholderiales</taxon>
        <taxon>Oxalobacteraceae</taxon>
        <taxon>Janthinobacterium</taxon>
    </lineage>
</organism>
<dbReference type="Pfam" id="PF01435">
    <property type="entry name" value="Peptidase_M48"/>
    <property type="match status" value="1"/>
</dbReference>
<keyword evidence="3 6" id="KW-0378">Hydrolase</keyword>
<dbReference type="PANTHER" id="PTHR22726">
    <property type="entry name" value="METALLOENDOPEPTIDASE OMA1"/>
    <property type="match status" value="1"/>
</dbReference>
<protein>
    <recommendedName>
        <fullName evidence="8">Peptidase M48 domain-containing protein</fullName>
    </recommendedName>
</protein>
<dbReference type="InterPro" id="IPR051156">
    <property type="entry name" value="Mito/Outer_Membr_Metalloprot"/>
</dbReference>
<feature type="domain" description="Peptidase M48" evidence="8">
    <location>
        <begin position="168"/>
        <end position="335"/>
    </location>
</feature>
<dbReference type="Gene3D" id="3.30.2010.10">
    <property type="entry name" value="Metalloproteases ('zincins'), catalytic domain"/>
    <property type="match status" value="1"/>
</dbReference>
<evidence type="ECO:0000256" key="7">
    <source>
        <dbReference type="SAM" id="Phobius"/>
    </source>
</evidence>
<keyword evidence="1 6" id="KW-0645">Protease</keyword>
<proteinExistence type="inferred from homology"/>
<gene>
    <name evidence="9" type="ORF">D9M09_28445</name>
</gene>